<dbReference type="InterPro" id="IPR027417">
    <property type="entry name" value="P-loop_NTPase"/>
</dbReference>
<evidence type="ECO:0000259" key="6">
    <source>
        <dbReference type="Pfam" id="PF24883"/>
    </source>
</evidence>
<evidence type="ECO:0000256" key="1">
    <source>
        <dbReference type="ARBA" id="ARBA00007920"/>
    </source>
</evidence>
<dbReference type="EMBL" id="LKCN02000003">
    <property type="protein sequence ID" value="RCI15366.1"/>
    <property type="molecule type" value="Genomic_DNA"/>
</dbReference>
<keyword evidence="2 4" id="KW-0853">WD repeat</keyword>
<comment type="caution">
    <text evidence="7">The sequence shown here is derived from an EMBL/GenBank/DDBJ whole genome shotgun (WGS) entry which is preliminary data.</text>
</comment>
<dbReference type="CDD" id="cd00200">
    <property type="entry name" value="WD40"/>
    <property type="match status" value="1"/>
</dbReference>
<feature type="domain" description="DUF676" evidence="5">
    <location>
        <begin position="109"/>
        <end position="209"/>
    </location>
</feature>
<dbReference type="Proteomes" id="UP000253664">
    <property type="component" value="Unassembled WGS sequence"/>
</dbReference>
<evidence type="ECO:0000256" key="3">
    <source>
        <dbReference type="ARBA" id="ARBA00022737"/>
    </source>
</evidence>
<feature type="repeat" description="WD" evidence="4">
    <location>
        <begin position="1183"/>
        <end position="1224"/>
    </location>
</feature>
<dbReference type="InterPro" id="IPR019775">
    <property type="entry name" value="WD40_repeat_CS"/>
</dbReference>
<proteinExistence type="inferred from homology"/>
<feature type="domain" description="Nephrocystin 3-like N-terminal" evidence="6">
    <location>
        <begin position="360"/>
        <end position="522"/>
    </location>
</feature>
<dbReference type="STRING" id="1330021.A0A367LLQ6"/>
<accession>A0A367LLQ6</accession>
<keyword evidence="3" id="KW-0677">Repeat</keyword>
<protein>
    <submittedName>
        <fullName evidence="7">Uncharacterized protein</fullName>
    </submittedName>
</protein>
<dbReference type="InterPro" id="IPR015943">
    <property type="entry name" value="WD40/YVTN_repeat-like_dom_sf"/>
</dbReference>
<dbReference type="SUPFAM" id="SSF50978">
    <property type="entry name" value="WD40 repeat-like"/>
    <property type="match status" value="1"/>
</dbReference>
<dbReference type="InterPro" id="IPR056884">
    <property type="entry name" value="NPHP3-like_N"/>
</dbReference>
<dbReference type="Pfam" id="PF05057">
    <property type="entry name" value="DUF676"/>
    <property type="match status" value="1"/>
</dbReference>
<reference evidence="7 8" key="1">
    <citation type="journal article" date="2015" name="BMC Genomics">
        <title>Insights from the genome of Ophiocordyceps polyrhachis-furcata to pathogenicity and host specificity in insect fungi.</title>
        <authorList>
            <person name="Wichadakul D."/>
            <person name="Kobmoo N."/>
            <person name="Ingsriswang S."/>
            <person name="Tangphatsornruang S."/>
            <person name="Chantasingh D."/>
            <person name="Luangsa-ard J.J."/>
            <person name="Eurwilaichitr L."/>
        </authorList>
    </citation>
    <scope>NUCLEOTIDE SEQUENCE [LARGE SCALE GENOMIC DNA]</scope>
    <source>
        <strain evidence="7 8">BCC 54312</strain>
    </source>
</reference>
<dbReference type="PRINTS" id="PR00320">
    <property type="entry name" value="GPROTEINBRPT"/>
</dbReference>
<dbReference type="InterPro" id="IPR036322">
    <property type="entry name" value="WD40_repeat_dom_sf"/>
</dbReference>
<dbReference type="SUPFAM" id="SSF50974">
    <property type="entry name" value="Nitrous oxide reductase, N-terminal domain"/>
    <property type="match status" value="1"/>
</dbReference>
<dbReference type="PANTHER" id="PTHR19848:SF8">
    <property type="entry name" value="F-BOX AND WD REPEAT DOMAIN CONTAINING 7"/>
    <property type="match status" value="1"/>
</dbReference>
<dbReference type="Pfam" id="PF00400">
    <property type="entry name" value="WD40"/>
    <property type="match status" value="5"/>
</dbReference>
<dbReference type="Gene3D" id="3.40.50.300">
    <property type="entry name" value="P-loop containing nucleotide triphosphate hydrolases"/>
    <property type="match status" value="1"/>
</dbReference>
<gene>
    <name evidence="7" type="ORF">L249_6755</name>
</gene>
<dbReference type="SUPFAM" id="SSF53474">
    <property type="entry name" value="alpha/beta-Hydrolases"/>
    <property type="match status" value="1"/>
</dbReference>
<dbReference type="Pfam" id="PF24883">
    <property type="entry name" value="NPHP3_N"/>
    <property type="match status" value="1"/>
</dbReference>
<dbReference type="InterPro" id="IPR020472">
    <property type="entry name" value="WD40_PAC1"/>
</dbReference>
<evidence type="ECO:0000256" key="2">
    <source>
        <dbReference type="ARBA" id="ARBA00022574"/>
    </source>
</evidence>
<dbReference type="SMART" id="SM00564">
    <property type="entry name" value="PQQ"/>
    <property type="match status" value="3"/>
</dbReference>
<dbReference type="InterPro" id="IPR018391">
    <property type="entry name" value="PQQ_b-propeller_rpt"/>
</dbReference>
<dbReference type="PROSITE" id="PS00678">
    <property type="entry name" value="WD_REPEATS_1"/>
    <property type="match status" value="3"/>
</dbReference>
<sequence>MVSFTGFAVTLLLALVLAIAAFSPIVKAVVAKLLRRPQSSWSEGTIQVLVDAQDAKFEYETCHPEMTRRLTLSNSIVAVHGLGADAEYTWTRKVAAERVHLLRDLIAKDFPEARILNFAYNSDWLVDAPVKTAGDIANKLVEQLQRCRSGRRRLPILFIGHSFGGIVIKKALCKAGHDLKEMVDDTHGIIFLGTPHQGAAASTAGAIAASFLAGVLGSDTTLLLSLRSHQKQLSRLDERFGQCMREKEDGRKKTRLVCFSEAKPSWVFGMPLGIIVDRDSARCYDAEVVHVDVDHSSLNKCSGPDDRLYCMLRDKLEGLRPTASSIPSASQLYVSRKLDTVKNAVFGSHDDEHEGECLPGTRQNLLKEIDEWANHPARESIFWLQGMAGTGKSTIARTVARNSCLAASFFFKRGEGDRGKSRLFFTTIAAQLAQRLPVMADHLRNTLDIEPNISYKALGHQFDELILKPLKSIRRDSWNVTAVVIDALDECEGDQDVESIIYQLSRLGHLQVYPLKFFITSRYEPPIRLGFKRIDGEYVELPLHKIPAPEVEHDIAAFLRFRLEEQIRGRFRMSTDWPSRHQLQSLVEMAIPLFIFAATACRFIEDYKQKCGGADGRLEQILKYRGAGKLESTYLPILNQTIHGLDHDERDEALRNFKRIVGSIVTLANPLPANSLARLLDVSPESVEDELYLLHSVLDIPSDPKGAVKLFHESFRDFLNHSDQHDFGVDKSATHRMLAEKCLHILSKDGNLRKDMCDLRIAGTLREDVDRDKVDEDLPPEVQYACLYWAHHLKESDGELHDEHQVFGFLQIHLLHWLEAMSLMGRMTESIESITALQSLVGVDKGVQVAEFLYDAKRFVLNGRPAIEQAPLQVYASALVFAPERSLVRQRFKSHIAWITTKPQVEQSWNTCQQTLVHDIAVYSIAFSRDDRLVSASDCIRIWDLETGALHRTVDLGYGRFAVTAISYDGRLFVRGFRHPEIEESEEIEVWDTVKGALQWRLPSHRGGRCFAISTHDGGRLLGSLTELNEESLIRLWDLEEGTLLRTVKNKNSCGIVSLTFSVFNDRRVLHARKMIWDAEKGTLLRTLHGGQFVRPCNRAVAFCPHSDGRLLARGSNVNTVEIWDVVSEKLQRAFTIHDRGPTDEEEVLSLAFSGRGQQLASGSTAGMVKVWDAGTGQLLQTLEGHNHSVSLLAFSPYGQVLASSSWDGAVKVWDISSRPSDRQPTAQEAHDVSVISIALSADGGLVASGAEDGTMKIWDAASGAPSATFPACYNNSILWLNFSSDYRLVASVALRVRVWNSVTGALQQTMDELPYFGYGYIDRAVFSGDSRLLVGCKHYIILWNTTTGAVRWTTTQNRSDFWLTSLTFSSDDRLLASGSDDGMIMVWDVSTGALQWTLETNDHSFGNDHLLASHPHDDDIVVWDVTTGLLQLKAKQSKSKASICAIAFSSNNCLLASVICLEEDYTRIHPISQFITLRDARTGALQQSPESIPDLGQGCSVAFCEDGMHLSTGYGHIPVKLAHGDFHGCQQAVEQVTNLAVSRKAGYLGYSICSDKTWIDWNGRRALWIPPDYRPGRWAISRSTEMMAFAYGSGRVRTIGFSSAGPY</sequence>
<dbReference type="InterPro" id="IPR029058">
    <property type="entry name" value="AB_hydrolase_fold"/>
</dbReference>
<dbReference type="InterPro" id="IPR007751">
    <property type="entry name" value="DUF676_lipase-like"/>
</dbReference>
<comment type="similarity">
    <text evidence="1">Belongs to the putative lipase ROG1 family.</text>
</comment>
<dbReference type="SUPFAM" id="SSF52540">
    <property type="entry name" value="P-loop containing nucleoside triphosphate hydrolases"/>
    <property type="match status" value="1"/>
</dbReference>
<dbReference type="PROSITE" id="PS50294">
    <property type="entry name" value="WD_REPEATS_REGION"/>
    <property type="match status" value="3"/>
</dbReference>
<dbReference type="SMART" id="SM00320">
    <property type="entry name" value="WD40"/>
    <property type="match status" value="8"/>
</dbReference>
<organism evidence="7 8">
    <name type="scientific">Ophiocordyceps polyrhachis-furcata BCC 54312</name>
    <dbReference type="NCBI Taxonomy" id="1330021"/>
    <lineage>
        <taxon>Eukaryota</taxon>
        <taxon>Fungi</taxon>
        <taxon>Dikarya</taxon>
        <taxon>Ascomycota</taxon>
        <taxon>Pezizomycotina</taxon>
        <taxon>Sordariomycetes</taxon>
        <taxon>Hypocreomycetidae</taxon>
        <taxon>Hypocreales</taxon>
        <taxon>Ophiocordycipitaceae</taxon>
        <taxon>Ophiocordyceps</taxon>
    </lineage>
</organism>
<dbReference type="OrthoDB" id="538223at2759"/>
<feature type="repeat" description="WD" evidence="4">
    <location>
        <begin position="1364"/>
        <end position="1398"/>
    </location>
</feature>
<evidence type="ECO:0000259" key="5">
    <source>
        <dbReference type="Pfam" id="PF05057"/>
    </source>
</evidence>
<dbReference type="InterPro" id="IPR001680">
    <property type="entry name" value="WD40_rpt"/>
</dbReference>
<feature type="repeat" description="WD" evidence="4">
    <location>
        <begin position="1228"/>
        <end position="1269"/>
    </location>
</feature>
<dbReference type="SUPFAM" id="SSF69322">
    <property type="entry name" value="Tricorn protease domain 2"/>
    <property type="match status" value="1"/>
</dbReference>
<evidence type="ECO:0000313" key="7">
    <source>
        <dbReference type="EMBL" id="RCI15366.1"/>
    </source>
</evidence>
<evidence type="ECO:0000256" key="4">
    <source>
        <dbReference type="PROSITE-ProRule" id="PRU00221"/>
    </source>
</evidence>
<dbReference type="InterPro" id="IPR011045">
    <property type="entry name" value="N2O_reductase_N"/>
</dbReference>
<dbReference type="Gene3D" id="2.130.10.10">
    <property type="entry name" value="YVTN repeat-like/Quinoprotein amine dehydrogenase"/>
    <property type="match status" value="4"/>
</dbReference>
<name>A0A367LLQ6_9HYPO</name>
<dbReference type="Gene3D" id="3.40.50.1820">
    <property type="entry name" value="alpha/beta hydrolase"/>
    <property type="match status" value="1"/>
</dbReference>
<keyword evidence="8" id="KW-1185">Reference proteome</keyword>
<dbReference type="PANTHER" id="PTHR19848">
    <property type="entry name" value="WD40 REPEAT PROTEIN"/>
    <property type="match status" value="1"/>
</dbReference>
<dbReference type="PROSITE" id="PS50082">
    <property type="entry name" value="WD_REPEATS_2"/>
    <property type="match status" value="4"/>
</dbReference>
<evidence type="ECO:0000313" key="8">
    <source>
        <dbReference type="Proteomes" id="UP000253664"/>
    </source>
</evidence>
<feature type="repeat" description="WD" evidence="4">
    <location>
        <begin position="1141"/>
        <end position="1182"/>
    </location>
</feature>